<feature type="domain" description="HTH lysR-type" evidence="5">
    <location>
        <begin position="1"/>
        <end position="62"/>
    </location>
</feature>
<name>A0A2M8J595_9RHOB</name>
<dbReference type="Proteomes" id="UP000231553">
    <property type="component" value="Unassembled WGS sequence"/>
</dbReference>
<dbReference type="PRINTS" id="PR00039">
    <property type="entry name" value="HTHLYSR"/>
</dbReference>
<evidence type="ECO:0000256" key="1">
    <source>
        <dbReference type="ARBA" id="ARBA00009437"/>
    </source>
</evidence>
<keyword evidence="2" id="KW-0805">Transcription regulation</keyword>
<keyword evidence="4" id="KW-0804">Transcription</keyword>
<proteinExistence type="inferred from homology"/>
<evidence type="ECO:0000259" key="5">
    <source>
        <dbReference type="PROSITE" id="PS50931"/>
    </source>
</evidence>
<dbReference type="InterPro" id="IPR005119">
    <property type="entry name" value="LysR_subst-bd"/>
</dbReference>
<reference evidence="6 7" key="1">
    <citation type="journal article" date="2018" name="Int. J. Syst. Evol. Microbiol.">
        <title>Pseudooceanicola lipolyticus sp. nov., a marine alphaproteobacterium, reclassification of Oceanicola flagellatus as Pseudooceanicola flagellatus comb. nov. and emended description of the genus Pseudooceanicola.</title>
        <authorList>
            <person name="Huang M.-M."/>
            <person name="Guo L.-L."/>
            <person name="Wu Y.-H."/>
            <person name="Lai Q.-L."/>
            <person name="Shao Z.-Z."/>
            <person name="Wang C.-S."/>
            <person name="Wu M."/>
            <person name="Xu X.-W."/>
        </authorList>
    </citation>
    <scope>NUCLEOTIDE SEQUENCE [LARGE SCALE GENOMIC DNA]</scope>
    <source>
        <strain evidence="6 7">157</strain>
    </source>
</reference>
<dbReference type="RefSeq" id="WP_100161319.1">
    <property type="nucleotide sequence ID" value="NZ_PGTB01000006.1"/>
</dbReference>
<sequence length="306" mass="34514">MEQLKNIKSVQVFLAVASFGNATRAAAFLNTSQSSVSYHIKKLEDEVGVPLFERTPTGLILTEEGTVLASYAERGLTLIQTGLAKVGDMVDSVRVALLPMFASRWLSSRLGDFWERYPSLQLSAQTHNNSYADLDHPEGFADLGIQWGRGGWKRFETKRLWPEKMVVVCNPDYLAEHCIREPADLARCTLLHVDDENMWQEWCSNNGLTLSRAQSQMMLEDRHFQLSSTINGLGVSLFAKWLVTREINDGVLVDVFGRDFDTSFAYHLLVPRDTPLSHSSQVFLEWFFRQCDEHDPHRSALGSGAA</sequence>
<dbReference type="OrthoDB" id="9804958at2"/>
<dbReference type="GO" id="GO:0043565">
    <property type="term" value="F:sequence-specific DNA binding"/>
    <property type="evidence" value="ECO:0007669"/>
    <property type="project" value="TreeGrafter"/>
</dbReference>
<gene>
    <name evidence="6" type="ORF">CVM52_04020</name>
</gene>
<dbReference type="InterPro" id="IPR000847">
    <property type="entry name" value="LysR_HTH_N"/>
</dbReference>
<dbReference type="Gene3D" id="1.10.10.10">
    <property type="entry name" value="Winged helix-like DNA-binding domain superfamily/Winged helix DNA-binding domain"/>
    <property type="match status" value="1"/>
</dbReference>
<accession>A0A2M8J595</accession>
<dbReference type="CDD" id="cd08432">
    <property type="entry name" value="PBP2_GcdR_TrpI_HvrB_AmpR_like"/>
    <property type="match status" value="1"/>
</dbReference>
<dbReference type="SUPFAM" id="SSF46785">
    <property type="entry name" value="Winged helix' DNA-binding domain"/>
    <property type="match status" value="1"/>
</dbReference>
<dbReference type="InterPro" id="IPR058163">
    <property type="entry name" value="LysR-type_TF_proteobact-type"/>
</dbReference>
<keyword evidence="7" id="KW-1185">Reference proteome</keyword>
<dbReference type="PANTHER" id="PTHR30537:SF79">
    <property type="entry name" value="TRANSCRIPTIONAL REGULATOR-RELATED"/>
    <property type="match status" value="1"/>
</dbReference>
<evidence type="ECO:0000256" key="2">
    <source>
        <dbReference type="ARBA" id="ARBA00023015"/>
    </source>
</evidence>
<keyword evidence="3" id="KW-0238">DNA-binding</keyword>
<comment type="similarity">
    <text evidence="1">Belongs to the LysR transcriptional regulatory family.</text>
</comment>
<evidence type="ECO:0000313" key="7">
    <source>
        <dbReference type="Proteomes" id="UP000231553"/>
    </source>
</evidence>
<evidence type="ECO:0000256" key="4">
    <source>
        <dbReference type="ARBA" id="ARBA00023163"/>
    </source>
</evidence>
<dbReference type="Pfam" id="PF03466">
    <property type="entry name" value="LysR_substrate"/>
    <property type="match status" value="1"/>
</dbReference>
<evidence type="ECO:0000313" key="6">
    <source>
        <dbReference type="EMBL" id="PJE37952.1"/>
    </source>
</evidence>
<dbReference type="PANTHER" id="PTHR30537">
    <property type="entry name" value="HTH-TYPE TRANSCRIPTIONAL REGULATOR"/>
    <property type="match status" value="1"/>
</dbReference>
<dbReference type="GO" id="GO:0003700">
    <property type="term" value="F:DNA-binding transcription factor activity"/>
    <property type="evidence" value="ECO:0007669"/>
    <property type="project" value="InterPro"/>
</dbReference>
<protein>
    <submittedName>
        <fullName evidence="6">Transcriptional regulator</fullName>
    </submittedName>
</protein>
<dbReference type="GO" id="GO:0006351">
    <property type="term" value="P:DNA-templated transcription"/>
    <property type="evidence" value="ECO:0007669"/>
    <property type="project" value="TreeGrafter"/>
</dbReference>
<dbReference type="SUPFAM" id="SSF53850">
    <property type="entry name" value="Periplasmic binding protein-like II"/>
    <property type="match status" value="1"/>
</dbReference>
<dbReference type="InterPro" id="IPR036388">
    <property type="entry name" value="WH-like_DNA-bd_sf"/>
</dbReference>
<dbReference type="PROSITE" id="PS50931">
    <property type="entry name" value="HTH_LYSR"/>
    <property type="match status" value="1"/>
</dbReference>
<dbReference type="EMBL" id="PGTB01000006">
    <property type="protein sequence ID" value="PJE37952.1"/>
    <property type="molecule type" value="Genomic_DNA"/>
</dbReference>
<dbReference type="AlphaFoldDB" id="A0A2M8J595"/>
<dbReference type="Pfam" id="PF00126">
    <property type="entry name" value="HTH_1"/>
    <property type="match status" value="1"/>
</dbReference>
<comment type="caution">
    <text evidence="6">The sequence shown here is derived from an EMBL/GenBank/DDBJ whole genome shotgun (WGS) entry which is preliminary data.</text>
</comment>
<organism evidence="6 7">
    <name type="scientific">Pseudooceanicola lipolyticus</name>
    <dbReference type="NCBI Taxonomy" id="2029104"/>
    <lineage>
        <taxon>Bacteria</taxon>
        <taxon>Pseudomonadati</taxon>
        <taxon>Pseudomonadota</taxon>
        <taxon>Alphaproteobacteria</taxon>
        <taxon>Rhodobacterales</taxon>
        <taxon>Paracoccaceae</taxon>
        <taxon>Pseudooceanicola</taxon>
    </lineage>
</organism>
<dbReference type="Gene3D" id="3.40.190.10">
    <property type="entry name" value="Periplasmic binding protein-like II"/>
    <property type="match status" value="2"/>
</dbReference>
<evidence type="ECO:0000256" key="3">
    <source>
        <dbReference type="ARBA" id="ARBA00023125"/>
    </source>
</evidence>
<dbReference type="InterPro" id="IPR036390">
    <property type="entry name" value="WH_DNA-bd_sf"/>
</dbReference>